<feature type="transmembrane region" description="Helical" evidence="6">
    <location>
        <begin position="287"/>
        <end position="307"/>
    </location>
</feature>
<dbReference type="OrthoDB" id="9811522at2"/>
<dbReference type="InterPro" id="IPR051449">
    <property type="entry name" value="ABC-2_transporter_component"/>
</dbReference>
<evidence type="ECO:0000256" key="6">
    <source>
        <dbReference type="SAM" id="Phobius"/>
    </source>
</evidence>
<protein>
    <submittedName>
        <fullName evidence="8">ABC-2 type transport system permease protein</fullName>
    </submittedName>
</protein>
<feature type="domain" description="ABC-2 type transporter transmembrane" evidence="7">
    <location>
        <begin position="20"/>
        <end position="365"/>
    </location>
</feature>
<dbReference type="Pfam" id="PF12698">
    <property type="entry name" value="ABC2_membrane_3"/>
    <property type="match status" value="1"/>
</dbReference>
<dbReference type="PANTHER" id="PTHR30294:SF46">
    <property type="entry name" value="ABC TRANSPORTER PERMEASE"/>
    <property type="match status" value="1"/>
</dbReference>
<keyword evidence="4 6" id="KW-1133">Transmembrane helix</keyword>
<dbReference type="GO" id="GO:0140359">
    <property type="term" value="F:ABC-type transporter activity"/>
    <property type="evidence" value="ECO:0007669"/>
    <property type="project" value="InterPro"/>
</dbReference>
<dbReference type="EMBL" id="FQXS01000014">
    <property type="protein sequence ID" value="SHH89429.1"/>
    <property type="molecule type" value="Genomic_DNA"/>
</dbReference>
<keyword evidence="3 6" id="KW-0812">Transmembrane</keyword>
<comment type="subcellular location">
    <subcellularLocation>
        <location evidence="1">Cell membrane</location>
        <topology evidence="1">Multi-pass membrane protein</topology>
    </subcellularLocation>
</comment>
<sequence length="376" mass="41489">MSLRQLLAGEIRSLFTDTTVMLTVFLGVFLYSFLYPLPYLKQLPREQQVVVVNLDGSQLSRQLERMVDATPQIHISERMHSLAGARERFLSRKTAGILVIPERFYRDLRLGLRPTLGFAGDASMLLVYGTVLEGMSTAAGTLAAQVAVQQLLLEGQPPRLARDQFRGAWLNLRTVFNPTMGYVSYVIPAVFVLILHQTLVIGAGLVSCAKRGTTVSSSPGMLVLVRCGLFMAIYMVLCLYYFGFCYDLYGIPRQAEMWMLAAIMLPFLAAASFLGMTLGLVLPRRELVTLVVLLSSMPLIFSSGFIWPESALPRPLVLLLQMIPAVPAIKALLGVNQLGAGYADIVPQLAQLWLCAGFYGALAWYLAGRRLSTRLS</sequence>
<keyword evidence="2" id="KW-1003">Cell membrane</keyword>
<keyword evidence="9" id="KW-1185">Reference proteome</keyword>
<evidence type="ECO:0000256" key="2">
    <source>
        <dbReference type="ARBA" id="ARBA00022475"/>
    </source>
</evidence>
<evidence type="ECO:0000313" key="8">
    <source>
        <dbReference type="EMBL" id="SHH89429.1"/>
    </source>
</evidence>
<feature type="transmembrane region" description="Helical" evidence="6">
    <location>
        <begin position="20"/>
        <end position="37"/>
    </location>
</feature>
<evidence type="ECO:0000256" key="5">
    <source>
        <dbReference type="ARBA" id="ARBA00023136"/>
    </source>
</evidence>
<dbReference type="PANTHER" id="PTHR30294">
    <property type="entry name" value="MEMBRANE COMPONENT OF ABC TRANSPORTER YHHJ-RELATED"/>
    <property type="match status" value="1"/>
</dbReference>
<accession>A0A1M5WPK8</accession>
<dbReference type="GO" id="GO:0005886">
    <property type="term" value="C:plasma membrane"/>
    <property type="evidence" value="ECO:0007669"/>
    <property type="project" value="UniProtKB-SubCell"/>
</dbReference>
<name>A0A1M5WPK8_9BACT</name>
<organism evidence="8 9">
    <name type="scientific">Desulfofustis glycolicus DSM 9705</name>
    <dbReference type="NCBI Taxonomy" id="1121409"/>
    <lineage>
        <taxon>Bacteria</taxon>
        <taxon>Pseudomonadati</taxon>
        <taxon>Thermodesulfobacteriota</taxon>
        <taxon>Desulfobulbia</taxon>
        <taxon>Desulfobulbales</taxon>
        <taxon>Desulfocapsaceae</taxon>
        <taxon>Desulfofustis</taxon>
    </lineage>
</organism>
<dbReference type="AlphaFoldDB" id="A0A1M5WPK8"/>
<evidence type="ECO:0000256" key="3">
    <source>
        <dbReference type="ARBA" id="ARBA00022692"/>
    </source>
</evidence>
<feature type="transmembrane region" description="Helical" evidence="6">
    <location>
        <begin position="345"/>
        <end position="367"/>
    </location>
</feature>
<feature type="transmembrane region" description="Helical" evidence="6">
    <location>
        <begin position="182"/>
        <end position="203"/>
    </location>
</feature>
<dbReference type="STRING" id="1121409.SAMN02745124_02428"/>
<gene>
    <name evidence="8" type="ORF">SAMN02745124_02428</name>
</gene>
<feature type="transmembrane region" description="Helical" evidence="6">
    <location>
        <begin position="258"/>
        <end position="281"/>
    </location>
</feature>
<dbReference type="InterPro" id="IPR013525">
    <property type="entry name" value="ABC2_TM"/>
</dbReference>
<evidence type="ECO:0000313" key="9">
    <source>
        <dbReference type="Proteomes" id="UP000184139"/>
    </source>
</evidence>
<evidence type="ECO:0000256" key="1">
    <source>
        <dbReference type="ARBA" id="ARBA00004651"/>
    </source>
</evidence>
<feature type="transmembrane region" description="Helical" evidence="6">
    <location>
        <begin position="223"/>
        <end position="246"/>
    </location>
</feature>
<dbReference type="Proteomes" id="UP000184139">
    <property type="component" value="Unassembled WGS sequence"/>
</dbReference>
<dbReference type="Gene3D" id="3.40.1710.10">
    <property type="entry name" value="abc type-2 transporter like domain"/>
    <property type="match status" value="1"/>
</dbReference>
<keyword evidence="5 6" id="KW-0472">Membrane</keyword>
<evidence type="ECO:0000259" key="7">
    <source>
        <dbReference type="Pfam" id="PF12698"/>
    </source>
</evidence>
<dbReference type="RefSeq" id="WP_073376378.1">
    <property type="nucleotide sequence ID" value="NZ_FQXS01000014.1"/>
</dbReference>
<proteinExistence type="predicted"/>
<evidence type="ECO:0000256" key="4">
    <source>
        <dbReference type="ARBA" id="ARBA00022989"/>
    </source>
</evidence>
<reference evidence="8 9" key="1">
    <citation type="submission" date="2016-11" db="EMBL/GenBank/DDBJ databases">
        <authorList>
            <person name="Jaros S."/>
            <person name="Januszkiewicz K."/>
            <person name="Wedrychowicz H."/>
        </authorList>
    </citation>
    <scope>NUCLEOTIDE SEQUENCE [LARGE SCALE GENOMIC DNA]</scope>
    <source>
        <strain evidence="8 9">DSM 9705</strain>
    </source>
</reference>